<dbReference type="InterPro" id="IPR004875">
    <property type="entry name" value="DDE_SF_endonuclease_dom"/>
</dbReference>
<dbReference type="Gene3D" id="1.10.10.60">
    <property type="entry name" value="Homeodomain-like"/>
    <property type="match status" value="1"/>
</dbReference>
<dbReference type="InterPro" id="IPR007889">
    <property type="entry name" value="HTH_Psq"/>
</dbReference>
<gene>
    <name evidence="5" type="ORF">GSLYS_00019191001</name>
</gene>
<feature type="domain" description="HTH CENPB-type" evidence="4">
    <location>
        <begin position="166"/>
        <end position="237"/>
    </location>
</feature>
<dbReference type="AlphaFoldDB" id="A0AAV2IKZ1"/>
<accession>A0AAV2IKZ1</accession>
<proteinExistence type="predicted"/>
<dbReference type="Proteomes" id="UP001497497">
    <property type="component" value="Unassembled WGS sequence"/>
</dbReference>
<sequence length="621" mass="70678">MWKPMDTANIKIQPVSLVEKNLEVNNAVHLQAINMACSMNIRDQGITVGLMTDQCYGSESSGALGKILPMKKIKIEVPSQKAVSEDNLAILLTTPPNLPDKRNAYRGPKKALTLGERMTVIKLNEEGKSTRQIAQLLGVGRTQIQLTLKRKQEYINNFNQNAPLEQRRQMRKTGNESVNELCWRWYQEMSRRNIKVNGPMLKERALNFATESGIKTFKASNGWLESFARRHNIVFGKPASEGSSADPSVVIDWKKKVKSLCEGYEDKDVFNLDETGLFFRMTADKSFYVKGQQCPTGSKAIDRLTVMLCTNMLGEKETAVVIGNMSLSKNFKDMNIQLIPVDFKFSHKAWMSSDIFIAWLTGFNNKMALQQRHVILFLDNAYCHQFLQLSNIKLQYLPPNISIVLQPLHQGVMQDFKRGFRRKQLSALTGEMEAHPHVTASELMKTSDIIDTLYWIASAWNDIPETTIKRCFFRCGFGMVSDSSNITDVFNRNDLLNPPEFDRISSELIGGTFTDLCVVDDNLAICDMNVHHWVHHSSDYSSTYQAVEQDRDSEDDTIAVDIRRRPTFADANDALRTLCKYAQCQGLNQIVDQVFMIQESLVIAKCNQRQRTIDEFLKSYI</sequence>
<keyword evidence="6" id="KW-1185">Reference proteome</keyword>
<evidence type="ECO:0000259" key="4">
    <source>
        <dbReference type="PROSITE" id="PS51253"/>
    </source>
</evidence>
<comment type="caution">
    <text evidence="5">The sequence shown here is derived from an EMBL/GenBank/DDBJ whole genome shotgun (WGS) entry which is preliminary data.</text>
</comment>
<dbReference type="GO" id="GO:0005634">
    <property type="term" value="C:nucleus"/>
    <property type="evidence" value="ECO:0007669"/>
    <property type="project" value="UniProtKB-SubCell"/>
</dbReference>
<dbReference type="SUPFAM" id="SSF46689">
    <property type="entry name" value="Homeodomain-like"/>
    <property type="match status" value="2"/>
</dbReference>
<evidence type="ECO:0000313" key="5">
    <source>
        <dbReference type="EMBL" id="CAL1545814.1"/>
    </source>
</evidence>
<name>A0AAV2IKZ1_LYMST</name>
<dbReference type="InterPro" id="IPR050863">
    <property type="entry name" value="CenT-Element_Derived"/>
</dbReference>
<evidence type="ECO:0000256" key="1">
    <source>
        <dbReference type="ARBA" id="ARBA00004123"/>
    </source>
</evidence>
<evidence type="ECO:0000313" key="6">
    <source>
        <dbReference type="Proteomes" id="UP001497497"/>
    </source>
</evidence>
<dbReference type="Pfam" id="PF03221">
    <property type="entry name" value="HTH_Tnp_Tc5"/>
    <property type="match status" value="1"/>
</dbReference>
<dbReference type="SMART" id="SM00674">
    <property type="entry name" value="CENPB"/>
    <property type="match status" value="1"/>
</dbReference>
<evidence type="ECO:0000256" key="3">
    <source>
        <dbReference type="ARBA" id="ARBA00023242"/>
    </source>
</evidence>
<reference evidence="5 6" key="1">
    <citation type="submission" date="2024-04" db="EMBL/GenBank/DDBJ databases">
        <authorList>
            <consortium name="Genoscope - CEA"/>
            <person name="William W."/>
        </authorList>
    </citation>
    <scope>NUCLEOTIDE SEQUENCE [LARGE SCALE GENOMIC DNA]</scope>
</reference>
<evidence type="ECO:0000256" key="2">
    <source>
        <dbReference type="ARBA" id="ARBA00023125"/>
    </source>
</evidence>
<dbReference type="GO" id="GO:0003677">
    <property type="term" value="F:DNA binding"/>
    <property type="evidence" value="ECO:0007669"/>
    <property type="project" value="UniProtKB-KW"/>
</dbReference>
<organism evidence="5 6">
    <name type="scientific">Lymnaea stagnalis</name>
    <name type="common">Great pond snail</name>
    <name type="synonym">Helix stagnalis</name>
    <dbReference type="NCBI Taxonomy" id="6523"/>
    <lineage>
        <taxon>Eukaryota</taxon>
        <taxon>Metazoa</taxon>
        <taxon>Spiralia</taxon>
        <taxon>Lophotrochozoa</taxon>
        <taxon>Mollusca</taxon>
        <taxon>Gastropoda</taxon>
        <taxon>Heterobranchia</taxon>
        <taxon>Euthyneura</taxon>
        <taxon>Panpulmonata</taxon>
        <taxon>Hygrophila</taxon>
        <taxon>Lymnaeoidea</taxon>
        <taxon>Lymnaeidae</taxon>
        <taxon>Lymnaea</taxon>
    </lineage>
</organism>
<keyword evidence="3" id="KW-0539">Nucleus</keyword>
<dbReference type="Pfam" id="PF04218">
    <property type="entry name" value="CENP-B_N"/>
    <property type="match status" value="1"/>
</dbReference>
<dbReference type="InterPro" id="IPR006600">
    <property type="entry name" value="HTH_CenpB_DNA-bd_dom"/>
</dbReference>
<dbReference type="Pfam" id="PF03184">
    <property type="entry name" value="DDE_1"/>
    <property type="match status" value="1"/>
</dbReference>
<dbReference type="PROSITE" id="PS51253">
    <property type="entry name" value="HTH_CENPB"/>
    <property type="match status" value="1"/>
</dbReference>
<dbReference type="EMBL" id="CAXITT010000736">
    <property type="protein sequence ID" value="CAL1545814.1"/>
    <property type="molecule type" value="Genomic_DNA"/>
</dbReference>
<keyword evidence="2" id="KW-0238">DNA-binding</keyword>
<dbReference type="InterPro" id="IPR009057">
    <property type="entry name" value="Homeodomain-like_sf"/>
</dbReference>
<dbReference type="PANTHER" id="PTHR19303:SF73">
    <property type="entry name" value="PROTEIN PDC2"/>
    <property type="match status" value="1"/>
</dbReference>
<dbReference type="PANTHER" id="PTHR19303">
    <property type="entry name" value="TRANSPOSON"/>
    <property type="match status" value="1"/>
</dbReference>
<protein>
    <recommendedName>
        <fullName evidence="4">HTH CENPB-type domain-containing protein</fullName>
    </recommendedName>
</protein>
<comment type="subcellular location">
    <subcellularLocation>
        <location evidence="1">Nucleus</location>
    </subcellularLocation>
</comment>